<evidence type="ECO:0000313" key="1">
    <source>
        <dbReference type="Proteomes" id="UP000095287"/>
    </source>
</evidence>
<sequence length="335" mass="39115">METVPFVFSLAVVDALHVEVSSFGIWSMDRNSPHRNLIRLSSPIWSQAALSLYEDVNGDKMRYRVMNNVTIYRGKERGMCFCEIEECNRPFRTKLSLKDVKSTRFLRSSSVSFTDTQLHGDKFEQISLEDAFIKLVIPFASGLLEFDIQKDKIFFLDVLSKLQEHELVLTRVSLGSLSIEMYDKVEKEMNKFVTFQIKQGCLRDLGVPYLRDFSLSIPKEELSAIFYQPQFESTNFEATFPTKAFEAFAERWSKWPTSLYRPNLSFEDDLNHKDLQRMGFKEITRWKKLRRLLKAVGLGSHISSYRSYKIISQKYRLYVTFSSVTRLGYIHAPYP</sequence>
<dbReference type="WBParaSite" id="L893_g5737.t1">
    <property type="protein sequence ID" value="L893_g5737.t1"/>
    <property type="gene ID" value="L893_g5737"/>
</dbReference>
<evidence type="ECO:0000313" key="2">
    <source>
        <dbReference type="WBParaSite" id="L893_g5737.t1"/>
    </source>
</evidence>
<organism evidence="1 2">
    <name type="scientific">Steinernema glaseri</name>
    <dbReference type="NCBI Taxonomy" id="37863"/>
    <lineage>
        <taxon>Eukaryota</taxon>
        <taxon>Metazoa</taxon>
        <taxon>Ecdysozoa</taxon>
        <taxon>Nematoda</taxon>
        <taxon>Chromadorea</taxon>
        <taxon>Rhabditida</taxon>
        <taxon>Tylenchina</taxon>
        <taxon>Panagrolaimomorpha</taxon>
        <taxon>Strongyloidoidea</taxon>
        <taxon>Steinernematidae</taxon>
        <taxon>Steinernema</taxon>
    </lineage>
</organism>
<keyword evidence="1" id="KW-1185">Reference proteome</keyword>
<name>A0A1I8AHB3_9BILA</name>
<reference evidence="2" key="1">
    <citation type="submission" date="2016-11" db="UniProtKB">
        <authorList>
            <consortium name="WormBaseParasite"/>
        </authorList>
    </citation>
    <scope>IDENTIFICATION</scope>
</reference>
<dbReference type="Proteomes" id="UP000095287">
    <property type="component" value="Unplaced"/>
</dbReference>
<dbReference type="AlphaFoldDB" id="A0A1I8AHB3"/>
<proteinExistence type="predicted"/>
<protein>
    <submittedName>
        <fullName evidence="2">FTH domain-containing protein</fullName>
    </submittedName>
</protein>
<accession>A0A1I8AHB3</accession>